<proteinExistence type="predicted"/>
<protein>
    <submittedName>
        <fullName evidence="1">Uncharacterized protein</fullName>
    </submittedName>
</protein>
<gene>
    <name evidence="1" type="ORF">Tco_1082954</name>
</gene>
<dbReference type="Proteomes" id="UP001151760">
    <property type="component" value="Unassembled WGS sequence"/>
</dbReference>
<evidence type="ECO:0000313" key="2">
    <source>
        <dbReference type="Proteomes" id="UP001151760"/>
    </source>
</evidence>
<organism evidence="1 2">
    <name type="scientific">Tanacetum coccineum</name>
    <dbReference type="NCBI Taxonomy" id="301880"/>
    <lineage>
        <taxon>Eukaryota</taxon>
        <taxon>Viridiplantae</taxon>
        <taxon>Streptophyta</taxon>
        <taxon>Embryophyta</taxon>
        <taxon>Tracheophyta</taxon>
        <taxon>Spermatophyta</taxon>
        <taxon>Magnoliopsida</taxon>
        <taxon>eudicotyledons</taxon>
        <taxon>Gunneridae</taxon>
        <taxon>Pentapetalae</taxon>
        <taxon>asterids</taxon>
        <taxon>campanulids</taxon>
        <taxon>Asterales</taxon>
        <taxon>Asteraceae</taxon>
        <taxon>Asteroideae</taxon>
        <taxon>Anthemideae</taxon>
        <taxon>Anthemidinae</taxon>
        <taxon>Tanacetum</taxon>
    </lineage>
</organism>
<reference evidence="1" key="1">
    <citation type="journal article" date="2022" name="Int. J. Mol. Sci.">
        <title>Draft Genome of Tanacetum Coccineum: Genomic Comparison of Closely Related Tanacetum-Family Plants.</title>
        <authorList>
            <person name="Yamashiro T."/>
            <person name="Shiraishi A."/>
            <person name="Nakayama K."/>
            <person name="Satake H."/>
        </authorList>
    </citation>
    <scope>NUCLEOTIDE SEQUENCE</scope>
</reference>
<evidence type="ECO:0000313" key="1">
    <source>
        <dbReference type="EMBL" id="GJT94109.1"/>
    </source>
</evidence>
<keyword evidence="2" id="KW-1185">Reference proteome</keyword>
<name>A0ABQ5I347_9ASTR</name>
<comment type="caution">
    <text evidence="1">The sequence shown here is derived from an EMBL/GenBank/DDBJ whole genome shotgun (WGS) entry which is preliminary data.</text>
</comment>
<dbReference type="EMBL" id="BQNB010020264">
    <property type="protein sequence ID" value="GJT94109.1"/>
    <property type="molecule type" value="Genomic_DNA"/>
</dbReference>
<accession>A0ABQ5I347</accession>
<sequence length="203" mass="22507">MYSLFYLISSKRVNRKCGRPTPDMKGFSRTMEGCADWSRIWKKKVQAEESMLLWPQDSKLVAMQKANQEVNAAAMFYTENDWLNILAQVATNSSLSQVLLGDDVTEETFPERMAALIKRKRHALDGGALERAKILDFKRTLPLSKPTLEEPSFRKLKPTEISSDDAVALQVSAAGMQVPAGDTISSSVAATRTPDVFAKSSST</sequence>
<reference evidence="1" key="2">
    <citation type="submission" date="2022-01" db="EMBL/GenBank/DDBJ databases">
        <authorList>
            <person name="Yamashiro T."/>
            <person name="Shiraishi A."/>
            <person name="Satake H."/>
            <person name="Nakayama K."/>
        </authorList>
    </citation>
    <scope>NUCLEOTIDE SEQUENCE</scope>
</reference>